<feature type="binding site" evidence="11">
    <location>
        <position position="23"/>
    </location>
    <ligand>
        <name>Mg(2+)</name>
        <dbReference type="ChEBI" id="CHEBI:18420"/>
    </ligand>
</feature>
<feature type="binding site" evidence="11">
    <location>
        <position position="137"/>
    </location>
    <ligand>
        <name>CTP</name>
        <dbReference type="ChEBI" id="CHEBI:37563"/>
    </ligand>
</feature>
<name>A0ABU9TN51_9GAMM</name>
<keyword evidence="6 11" id="KW-0547">Nucleotide-binding</keyword>
<evidence type="ECO:0000256" key="2">
    <source>
        <dbReference type="ARBA" id="ARBA00022679"/>
    </source>
</evidence>
<dbReference type="RefSeq" id="WP_342853361.1">
    <property type="nucleotide sequence ID" value="NZ_JBBMRA010000001.1"/>
</dbReference>
<evidence type="ECO:0000256" key="10">
    <source>
        <dbReference type="ARBA" id="ARBA00022884"/>
    </source>
</evidence>
<evidence type="ECO:0000259" key="13">
    <source>
        <dbReference type="Pfam" id="PF12627"/>
    </source>
</evidence>
<feature type="binding site" evidence="11">
    <location>
        <position position="11"/>
    </location>
    <ligand>
        <name>CTP</name>
        <dbReference type="ChEBI" id="CHEBI:37563"/>
    </ligand>
</feature>
<comment type="miscellaneous">
    <text evidence="11">A single active site specifically recognizes both ATP and CTP and is responsible for their addition.</text>
</comment>
<feature type="binding site" evidence="11">
    <location>
        <position position="21"/>
    </location>
    <ligand>
        <name>Mg(2+)</name>
        <dbReference type="ChEBI" id="CHEBI:18420"/>
    </ligand>
</feature>
<feature type="binding site" evidence="11">
    <location>
        <position position="140"/>
    </location>
    <ligand>
        <name>ATP</name>
        <dbReference type="ChEBI" id="CHEBI:30616"/>
    </ligand>
</feature>
<keyword evidence="2 11" id="KW-0808">Transferase</keyword>
<sequence length="367" mass="41885">MEIYLVGGAVRDQLLNYPAYDKDWVVVGATADEMLANGYQPVGQDFPVFIHPDTGEEYALARTERKSGKGYTGFNYHADPSVTLEEDLLRRDLTINAMAMDQQQQIIDPYHGQDDLNRKRLRHVSPAFSEDPLRVLRVARFAARYAHLGFSVADETLTLMQQLSQTDELEHLTAERVWKEFERALTERSPEIFLQVLHQSGAIKKVLPELTDTLNDPDFSKHFAILCHKNESAIVRFAGLLSLAKNIDILRFCDRLRAPNSYKELALQCNKHHQQLAQFDHLDAQTKLDTLLQLDLIRRPQRLPQLRLCLDTLHDTVQLDSLPPILEQIALIQPKQLMAEGFTGPALGEAINHQRLSICQQYDRGIE</sequence>
<accession>A0ABU9TN51</accession>
<feature type="binding site" evidence="11">
    <location>
        <position position="137"/>
    </location>
    <ligand>
        <name>ATP</name>
        <dbReference type="ChEBI" id="CHEBI:30616"/>
    </ligand>
</feature>
<evidence type="ECO:0000313" key="15">
    <source>
        <dbReference type="Proteomes" id="UP001449225"/>
    </source>
</evidence>
<dbReference type="Pfam" id="PF01743">
    <property type="entry name" value="PolyA_pol"/>
    <property type="match status" value="1"/>
</dbReference>
<evidence type="ECO:0000256" key="9">
    <source>
        <dbReference type="ARBA" id="ARBA00022842"/>
    </source>
</evidence>
<dbReference type="SUPFAM" id="SSF81301">
    <property type="entry name" value="Nucleotidyltransferase"/>
    <property type="match status" value="1"/>
</dbReference>
<dbReference type="InterPro" id="IPR012006">
    <property type="entry name" value="CCA_bact"/>
</dbReference>
<proteinExistence type="inferred from homology"/>
<dbReference type="PANTHER" id="PTHR47545:SF1">
    <property type="entry name" value="MULTIFUNCTIONAL CCA PROTEIN"/>
    <property type="match status" value="1"/>
</dbReference>
<dbReference type="Gene3D" id="1.10.3090.10">
    <property type="entry name" value="cca-adding enzyme, domain 2"/>
    <property type="match status" value="1"/>
</dbReference>
<dbReference type="InterPro" id="IPR043519">
    <property type="entry name" value="NT_sf"/>
</dbReference>
<dbReference type="InterPro" id="IPR032828">
    <property type="entry name" value="PolyA_RNA-bd"/>
</dbReference>
<keyword evidence="5 11" id="KW-0479">Metal-binding</keyword>
<dbReference type="EMBL" id="JBBMRA010000001">
    <property type="protein sequence ID" value="MEM5534811.1"/>
    <property type="molecule type" value="Genomic_DNA"/>
</dbReference>
<dbReference type="Pfam" id="PF12627">
    <property type="entry name" value="PolyA_pol_RNAbd"/>
    <property type="match status" value="1"/>
</dbReference>
<feature type="domain" description="tRNA nucleotidyltransferase/poly(A) polymerase RNA and SrmB- binding" evidence="13">
    <location>
        <begin position="149"/>
        <end position="212"/>
    </location>
</feature>
<evidence type="ECO:0000256" key="6">
    <source>
        <dbReference type="ARBA" id="ARBA00022741"/>
    </source>
</evidence>
<comment type="caution">
    <text evidence="14">The sequence shown here is derived from an EMBL/GenBank/DDBJ whole genome shotgun (WGS) entry which is preliminary data.</text>
</comment>
<feature type="binding site" evidence="11">
    <location>
        <position position="91"/>
    </location>
    <ligand>
        <name>CTP</name>
        <dbReference type="ChEBI" id="CHEBI:37563"/>
    </ligand>
</feature>
<feature type="binding site" evidence="11">
    <location>
        <position position="8"/>
    </location>
    <ligand>
        <name>CTP</name>
        <dbReference type="ChEBI" id="CHEBI:37563"/>
    </ligand>
</feature>
<dbReference type="CDD" id="cd05398">
    <property type="entry name" value="NT_ClassII-CCAase"/>
    <property type="match status" value="1"/>
</dbReference>
<evidence type="ECO:0000259" key="12">
    <source>
        <dbReference type="Pfam" id="PF01743"/>
    </source>
</evidence>
<keyword evidence="9 11" id="KW-0460">Magnesium</keyword>
<evidence type="ECO:0000256" key="7">
    <source>
        <dbReference type="ARBA" id="ARBA00022800"/>
    </source>
</evidence>
<evidence type="ECO:0000256" key="11">
    <source>
        <dbReference type="HAMAP-Rule" id="MF_01262"/>
    </source>
</evidence>
<dbReference type="Proteomes" id="UP001449225">
    <property type="component" value="Unassembled WGS sequence"/>
</dbReference>
<dbReference type="InterPro" id="IPR002646">
    <property type="entry name" value="PolA_pol_head_dom"/>
</dbReference>
<protein>
    <recommendedName>
        <fullName evidence="11">CCA-adding enzyme</fullName>
        <ecNumber evidence="11">2.7.7.72</ecNumber>
    </recommendedName>
    <alternativeName>
        <fullName evidence="11">CCA tRNA nucleotidyltransferase</fullName>
    </alternativeName>
    <alternativeName>
        <fullName evidence="11">tRNA CCA-pyrophosphorylase</fullName>
    </alternativeName>
    <alternativeName>
        <fullName evidence="11">tRNA adenylyl-/cytidylyl- transferase</fullName>
    </alternativeName>
    <alternativeName>
        <fullName evidence="11">tRNA nucleotidyltransferase</fullName>
    </alternativeName>
    <alternativeName>
        <fullName evidence="11">tRNA-NT</fullName>
    </alternativeName>
</protein>
<keyword evidence="15" id="KW-1185">Reference proteome</keyword>
<evidence type="ECO:0000256" key="5">
    <source>
        <dbReference type="ARBA" id="ARBA00022723"/>
    </source>
</evidence>
<evidence type="ECO:0000256" key="4">
    <source>
        <dbReference type="ARBA" id="ARBA00022695"/>
    </source>
</evidence>
<comment type="cofactor">
    <cofactor evidence="1 11">
        <name>Mg(2+)</name>
        <dbReference type="ChEBI" id="CHEBI:18420"/>
    </cofactor>
</comment>
<keyword evidence="10 11" id="KW-0694">RNA-binding</keyword>
<feature type="binding site" evidence="11">
    <location>
        <position position="11"/>
    </location>
    <ligand>
        <name>ATP</name>
        <dbReference type="ChEBI" id="CHEBI:30616"/>
    </ligand>
</feature>
<comment type="catalytic activity">
    <reaction evidence="11">
        <text>a tRNA with a 3' CCA end + 2 CTP + ATP = a tRNA with a 3' CCACCA end + 3 diphosphate</text>
        <dbReference type="Rhea" id="RHEA:76235"/>
        <dbReference type="Rhea" id="RHEA-COMP:10468"/>
        <dbReference type="Rhea" id="RHEA-COMP:18655"/>
        <dbReference type="ChEBI" id="CHEBI:30616"/>
        <dbReference type="ChEBI" id="CHEBI:33019"/>
        <dbReference type="ChEBI" id="CHEBI:37563"/>
        <dbReference type="ChEBI" id="CHEBI:83071"/>
        <dbReference type="ChEBI" id="CHEBI:195187"/>
    </reaction>
</comment>
<dbReference type="PANTHER" id="PTHR47545">
    <property type="entry name" value="MULTIFUNCTIONAL CCA PROTEIN"/>
    <property type="match status" value="1"/>
</dbReference>
<dbReference type="InterPro" id="IPR050124">
    <property type="entry name" value="tRNA_CCA-adding_enzyme"/>
</dbReference>
<comment type="function">
    <text evidence="11">Catalyzes the addition and repair of the essential 3'-terminal CCA sequence in tRNAs without using a nucleic acid template. Adds these three nucleotides in the order of C, C, and A to the tRNA nucleotide-73, using CTP and ATP as substrates and producing inorganic pyrophosphate. tRNA 3'-terminal CCA addition is required both for tRNA processing and repair. Also involved in tRNA surveillance by mediating tandem CCA addition to generate a CCACCA at the 3' terminus of unstable tRNAs. While stable tRNAs receive only 3'-terminal CCA, unstable tRNAs are marked with CCACCA and rapidly degraded.</text>
</comment>
<evidence type="ECO:0000256" key="1">
    <source>
        <dbReference type="ARBA" id="ARBA00001946"/>
    </source>
</evidence>
<reference evidence="14 15" key="1">
    <citation type="submission" date="2024-03" db="EMBL/GenBank/DDBJ databases">
        <title>Community enrichment and isolation of bacterial strains for fucoidan degradation.</title>
        <authorList>
            <person name="Sichert A."/>
        </authorList>
    </citation>
    <scope>NUCLEOTIDE SEQUENCE [LARGE SCALE GENOMIC DNA]</scope>
    <source>
        <strain evidence="14 15">AS76</strain>
    </source>
</reference>
<keyword evidence="7 11" id="KW-0692">RNA repair</keyword>
<evidence type="ECO:0000313" key="14">
    <source>
        <dbReference type="EMBL" id="MEM5534811.1"/>
    </source>
</evidence>
<keyword evidence="4 11" id="KW-0548">Nucleotidyltransferase</keyword>
<feature type="binding site" evidence="11">
    <location>
        <position position="91"/>
    </location>
    <ligand>
        <name>ATP</name>
        <dbReference type="ChEBI" id="CHEBI:30616"/>
    </ligand>
</feature>
<feature type="binding site" evidence="11">
    <location>
        <position position="140"/>
    </location>
    <ligand>
        <name>CTP</name>
        <dbReference type="ChEBI" id="CHEBI:37563"/>
    </ligand>
</feature>
<gene>
    <name evidence="11" type="primary">cca</name>
    <name evidence="14" type="ORF">WNY58_00270</name>
</gene>
<comment type="catalytic activity">
    <reaction evidence="11">
        <text>a tRNA precursor + 2 CTP + ATP = a tRNA with a 3' CCA end + 3 diphosphate</text>
        <dbReference type="Rhea" id="RHEA:14433"/>
        <dbReference type="Rhea" id="RHEA-COMP:10465"/>
        <dbReference type="Rhea" id="RHEA-COMP:10468"/>
        <dbReference type="ChEBI" id="CHEBI:30616"/>
        <dbReference type="ChEBI" id="CHEBI:33019"/>
        <dbReference type="ChEBI" id="CHEBI:37563"/>
        <dbReference type="ChEBI" id="CHEBI:74896"/>
        <dbReference type="ChEBI" id="CHEBI:83071"/>
        <dbReference type="EC" id="2.7.7.72"/>
    </reaction>
</comment>
<organism evidence="14 15">
    <name type="scientific">Neptuniibacter pectenicola</name>
    <dbReference type="NCBI Taxonomy" id="1806669"/>
    <lineage>
        <taxon>Bacteria</taxon>
        <taxon>Pseudomonadati</taxon>
        <taxon>Pseudomonadota</taxon>
        <taxon>Gammaproteobacteria</taxon>
        <taxon>Oceanospirillales</taxon>
        <taxon>Oceanospirillaceae</taxon>
        <taxon>Neptuniibacter</taxon>
    </lineage>
</organism>
<evidence type="ECO:0000256" key="8">
    <source>
        <dbReference type="ARBA" id="ARBA00022840"/>
    </source>
</evidence>
<keyword evidence="8 11" id="KW-0067">ATP-binding</keyword>
<evidence type="ECO:0000256" key="3">
    <source>
        <dbReference type="ARBA" id="ARBA00022694"/>
    </source>
</evidence>
<dbReference type="EC" id="2.7.7.72" evidence="11"/>
<keyword evidence="3 11" id="KW-0819">tRNA processing</keyword>
<feature type="domain" description="Poly A polymerase head" evidence="12">
    <location>
        <begin position="3"/>
        <end position="122"/>
    </location>
</feature>
<dbReference type="SUPFAM" id="SSF81891">
    <property type="entry name" value="Poly A polymerase C-terminal region-like"/>
    <property type="match status" value="1"/>
</dbReference>
<comment type="similarity">
    <text evidence="11">Belongs to the tRNA nucleotidyltransferase/poly(A) polymerase family. Bacterial CCA-adding enzyme type 2 subfamily.</text>
</comment>
<feature type="binding site" evidence="11">
    <location>
        <position position="8"/>
    </location>
    <ligand>
        <name>ATP</name>
        <dbReference type="ChEBI" id="CHEBI:30616"/>
    </ligand>
</feature>
<dbReference type="HAMAP" id="MF_01262">
    <property type="entry name" value="CCA_bact_type2"/>
    <property type="match status" value="1"/>
</dbReference>
<dbReference type="PIRSF" id="PIRSF000813">
    <property type="entry name" value="CCA_bact"/>
    <property type="match status" value="1"/>
</dbReference>
<dbReference type="Gene3D" id="3.30.460.10">
    <property type="entry name" value="Beta Polymerase, domain 2"/>
    <property type="match status" value="1"/>
</dbReference>